<dbReference type="AlphaFoldDB" id="A0A5N7CRZ3"/>
<evidence type="ECO:0000313" key="3">
    <source>
        <dbReference type="Proteomes" id="UP000325579"/>
    </source>
</evidence>
<evidence type="ECO:0000313" key="2">
    <source>
        <dbReference type="EMBL" id="KAE8396905.1"/>
    </source>
</evidence>
<dbReference type="Proteomes" id="UP000325579">
    <property type="component" value="Unassembled WGS sequence"/>
</dbReference>
<accession>A0A5N7CRZ3</accession>
<sequence length="62" mass="7261">MLLCLCWDLFAKYQWLSHYRVADEINGYVDDLLYVVRFVACFFLIMGRIGSFAILLLQAHGQ</sequence>
<dbReference type="GeneID" id="43668678"/>
<keyword evidence="3" id="KW-1185">Reference proteome</keyword>
<gene>
    <name evidence="2" type="ORF">BDV37DRAFT_267137</name>
</gene>
<organism evidence="2 3">
    <name type="scientific">Aspergillus pseudonomiae</name>
    <dbReference type="NCBI Taxonomy" id="1506151"/>
    <lineage>
        <taxon>Eukaryota</taxon>
        <taxon>Fungi</taxon>
        <taxon>Dikarya</taxon>
        <taxon>Ascomycota</taxon>
        <taxon>Pezizomycotina</taxon>
        <taxon>Eurotiomycetes</taxon>
        <taxon>Eurotiomycetidae</taxon>
        <taxon>Eurotiales</taxon>
        <taxon>Aspergillaceae</taxon>
        <taxon>Aspergillus</taxon>
        <taxon>Aspergillus subgen. Circumdati</taxon>
    </lineage>
</organism>
<dbReference type="EMBL" id="ML736954">
    <property type="protein sequence ID" value="KAE8396905.1"/>
    <property type="molecule type" value="Genomic_DNA"/>
</dbReference>
<keyword evidence="1" id="KW-1133">Transmembrane helix</keyword>
<reference evidence="2 3" key="1">
    <citation type="submission" date="2019-04" db="EMBL/GenBank/DDBJ databases">
        <authorList>
            <consortium name="DOE Joint Genome Institute"/>
            <person name="Mondo S."/>
            <person name="Kjaerbolling I."/>
            <person name="Vesth T."/>
            <person name="Frisvad J.C."/>
            <person name="Nybo J.L."/>
            <person name="Theobald S."/>
            <person name="Kildgaard S."/>
            <person name="Isbrandt T."/>
            <person name="Kuo A."/>
            <person name="Sato A."/>
            <person name="Lyhne E.K."/>
            <person name="Kogle M.E."/>
            <person name="Wiebenga A."/>
            <person name="Kun R.S."/>
            <person name="Lubbers R.J."/>
            <person name="Makela M.R."/>
            <person name="Barry K."/>
            <person name="Chovatia M."/>
            <person name="Clum A."/>
            <person name="Daum C."/>
            <person name="Haridas S."/>
            <person name="He G."/>
            <person name="LaButti K."/>
            <person name="Lipzen A."/>
            <person name="Riley R."/>
            <person name="Salamov A."/>
            <person name="Simmons B.A."/>
            <person name="Magnuson J.K."/>
            <person name="Henrissat B."/>
            <person name="Mortensen U.H."/>
            <person name="Larsen T.O."/>
            <person name="Devries R.P."/>
            <person name="Grigoriev I.V."/>
            <person name="Machida M."/>
            <person name="Baker S.E."/>
            <person name="Andersen M.R."/>
            <person name="Cantor M.N."/>
            <person name="Hua S.X."/>
        </authorList>
    </citation>
    <scope>NUCLEOTIDE SEQUENCE [LARGE SCALE GENOMIC DNA]</scope>
    <source>
        <strain evidence="2 3">CBS 119388</strain>
    </source>
</reference>
<evidence type="ECO:0000256" key="1">
    <source>
        <dbReference type="SAM" id="Phobius"/>
    </source>
</evidence>
<keyword evidence="1" id="KW-0812">Transmembrane</keyword>
<keyword evidence="1" id="KW-0472">Membrane</keyword>
<name>A0A5N7CRZ3_9EURO</name>
<dbReference type="RefSeq" id="XP_031934224.1">
    <property type="nucleotide sequence ID" value="XM_032083987.1"/>
</dbReference>
<proteinExistence type="predicted"/>
<protein>
    <submittedName>
        <fullName evidence="2">Uncharacterized protein</fullName>
    </submittedName>
</protein>
<feature type="transmembrane region" description="Helical" evidence="1">
    <location>
        <begin position="34"/>
        <end position="57"/>
    </location>
</feature>